<dbReference type="RefSeq" id="WP_133557511.1">
    <property type="nucleotide sequence ID" value="NZ_SNYF01000008.1"/>
</dbReference>
<comment type="caution">
    <text evidence="2">The sequence shown here is derived from an EMBL/GenBank/DDBJ whole genome shotgun (WGS) entry which is preliminary data.</text>
</comment>
<evidence type="ECO:0000313" key="2">
    <source>
        <dbReference type="EMBL" id="TDQ15257.1"/>
    </source>
</evidence>
<reference evidence="2 3" key="1">
    <citation type="submission" date="2019-03" db="EMBL/GenBank/DDBJ databases">
        <title>Genomic Encyclopedia of Type Strains, Phase III (KMG-III): the genomes of soil and plant-associated and newly described type strains.</title>
        <authorList>
            <person name="Whitman W."/>
        </authorList>
    </citation>
    <scope>NUCLEOTIDE SEQUENCE [LARGE SCALE GENOMIC DNA]</scope>
    <source>
        <strain evidence="2 3">CECT 8446</strain>
    </source>
</reference>
<dbReference type="AlphaFoldDB" id="A0A4R6T6C3"/>
<sequence length="259" mass="29617">MKVFYLLLLSFGIVSYSFAQVQTNSVKKASRIVKSEDFRSLSDDSGYYLFPHFGMRYGPYIKDQYSGIQDLSLYYGLGFGFRRQNLSLESGLSFFHHDSSPYYVEVTGDFLGISGSGSPNLVLPFTFRYDIPTGARGNIRVGAFLNSNVSVFGFESDVKNRSGQILTREGELVDYTLDLVRKSPFFFKTGIHSRIRVFNSAFLNFELGQFFTLGPNRIYELRIENNPPIRLSRSWEGFSWTFGGILPLTVFEEKLRKKE</sequence>
<feature type="chain" id="PRO_5020489291" description="Outer membrane protein with beta-barrel domain" evidence="1">
    <location>
        <begin position="20"/>
        <end position="259"/>
    </location>
</feature>
<dbReference type="EMBL" id="SNYF01000008">
    <property type="protein sequence ID" value="TDQ15257.1"/>
    <property type="molecule type" value="Genomic_DNA"/>
</dbReference>
<keyword evidence="3" id="KW-1185">Reference proteome</keyword>
<protein>
    <recommendedName>
        <fullName evidence="4">Outer membrane protein with beta-barrel domain</fullName>
    </recommendedName>
</protein>
<keyword evidence="1" id="KW-0732">Signal</keyword>
<feature type="signal peptide" evidence="1">
    <location>
        <begin position="1"/>
        <end position="19"/>
    </location>
</feature>
<name>A0A4R6T6C3_9BACT</name>
<organism evidence="2 3">
    <name type="scientific">Algoriphagus boseongensis</name>
    <dbReference type="NCBI Taxonomy" id="1442587"/>
    <lineage>
        <taxon>Bacteria</taxon>
        <taxon>Pseudomonadati</taxon>
        <taxon>Bacteroidota</taxon>
        <taxon>Cytophagia</taxon>
        <taxon>Cytophagales</taxon>
        <taxon>Cyclobacteriaceae</taxon>
        <taxon>Algoriphagus</taxon>
    </lineage>
</organism>
<dbReference type="OrthoDB" id="822401at2"/>
<proteinExistence type="predicted"/>
<gene>
    <name evidence="2" type="ORF">DFQ04_3144</name>
</gene>
<evidence type="ECO:0008006" key="4">
    <source>
        <dbReference type="Google" id="ProtNLM"/>
    </source>
</evidence>
<dbReference type="Proteomes" id="UP000294535">
    <property type="component" value="Unassembled WGS sequence"/>
</dbReference>
<evidence type="ECO:0000313" key="3">
    <source>
        <dbReference type="Proteomes" id="UP000294535"/>
    </source>
</evidence>
<evidence type="ECO:0000256" key="1">
    <source>
        <dbReference type="SAM" id="SignalP"/>
    </source>
</evidence>
<accession>A0A4R6T6C3</accession>